<sequence length="84" mass="9347">MAVTQNLVPAVVVSVTGLGAALVGAPWWAVVLCLGLSLVVVAVQVVFPQESEHRLGWWKDRRESRHRRHQLRQSRRDTHDSAGV</sequence>
<evidence type="ECO:0000313" key="2">
    <source>
        <dbReference type="Proteomes" id="UP001052739"/>
    </source>
</evidence>
<reference evidence="1" key="1">
    <citation type="submission" date="2024-05" db="EMBL/GenBank/DDBJ databases">
        <title>Whole genome shotgun sequence of Streptomyces hydrogenans NBRC 13475.</title>
        <authorList>
            <person name="Komaki H."/>
            <person name="Tamura T."/>
        </authorList>
    </citation>
    <scope>NUCLEOTIDE SEQUENCE</scope>
    <source>
        <strain evidence="1">NBRC 13475</strain>
    </source>
</reference>
<protein>
    <recommendedName>
        <fullName evidence="3">Integral membrane protein</fullName>
    </recommendedName>
</protein>
<evidence type="ECO:0008006" key="3">
    <source>
        <dbReference type="Google" id="ProtNLM"/>
    </source>
</evidence>
<dbReference type="EMBL" id="BNDW01000117">
    <property type="protein sequence ID" value="GHI27313.1"/>
    <property type="molecule type" value="Genomic_DNA"/>
</dbReference>
<accession>A0ABQ3PQL5</accession>
<evidence type="ECO:0000313" key="1">
    <source>
        <dbReference type="EMBL" id="GHI27313.1"/>
    </source>
</evidence>
<dbReference type="Proteomes" id="UP001052739">
    <property type="component" value="Unassembled WGS sequence"/>
</dbReference>
<gene>
    <name evidence="1" type="ORF">Shyd_86840</name>
</gene>
<keyword evidence="2" id="KW-1185">Reference proteome</keyword>
<dbReference type="RefSeq" id="WP_190224157.1">
    <property type="nucleotide sequence ID" value="NZ_BNBS01000049.1"/>
</dbReference>
<name>A0ABQ3PQL5_9ACTN</name>
<organism evidence="1 2">
    <name type="scientific">Streptomyces hydrogenans</name>
    <dbReference type="NCBI Taxonomy" id="1873719"/>
    <lineage>
        <taxon>Bacteria</taxon>
        <taxon>Bacillati</taxon>
        <taxon>Actinomycetota</taxon>
        <taxon>Actinomycetes</taxon>
        <taxon>Kitasatosporales</taxon>
        <taxon>Streptomycetaceae</taxon>
        <taxon>Streptomyces</taxon>
    </lineage>
</organism>
<proteinExistence type="predicted"/>
<comment type="caution">
    <text evidence="1">The sequence shown here is derived from an EMBL/GenBank/DDBJ whole genome shotgun (WGS) entry which is preliminary data.</text>
</comment>